<organism evidence="1 2">
    <name type="scientific">Aspergillus ellipticus CBS 707.79</name>
    <dbReference type="NCBI Taxonomy" id="1448320"/>
    <lineage>
        <taxon>Eukaryota</taxon>
        <taxon>Fungi</taxon>
        <taxon>Dikarya</taxon>
        <taxon>Ascomycota</taxon>
        <taxon>Pezizomycotina</taxon>
        <taxon>Eurotiomycetes</taxon>
        <taxon>Eurotiomycetidae</taxon>
        <taxon>Eurotiales</taxon>
        <taxon>Aspergillaceae</taxon>
        <taxon>Aspergillus</taxon>
        <taxon>Aspergillus subgen. Circumdati</taxon>
    </lineage>
</organism>
<feature type="non-terminal residue" evidence="1">
    <location>
        <position position="77"/>
    </location>
</feature>
<evidence type="ECO:0000313" key="2">
    <source>
        <dbReference type="Proteomes" id="UP000247810"/>
    </source>
</evidence>
<dbReference type="AlphaFoldDB" id="A0A319ENB6"/>
<dbReference type="Proteomes" id="UP000247810">
    <property type="component" value="Unassembled WGS sequence"/>
</dbReference>
<dbReference type="VEuPathDB" id="FungiDB:BO71DRAFT_400510"/>
<name>A0A319ENB6_9EURO</name>
<gene>
    <name evidence="1" type="ORF">BO71DRAFT_400510</name>
</gene>
<reference evidence="1 2" key="1">
    <citation type="submission" date="2018-02" db="EMBL/GenBank/DDBJ databases">
        <title>The genomes of Aspergillus section Nigri reveals drivers in fungal speciation.</title>
        <authorList>
            <consortium name="DOE Joint Genome Institute"/>
            <person name="Vesth T.C."/>
            <person name="Nybo J."/>
            <person name="Theobald S."/>
            <person name="Brandl J."/>
            <person name="Frisvad J.C."/>
            <person name="Nielsen K.F."/>
            <person name="Lyhne E.K."/>
            <person name="Kogle M.E."/>
            <person name="Kuo A."/>
            <person name="Riley R."/>
            <person name="Clum A."/>
            <person name="Nolan M."/>
            <person name="Lipzen A."/>
            <person name="Salamov A."/>
            <person name="Henrissat B."/>
            <person name="Wiebenga A."/>
            <person name="De vries R.P."/>
            <person name="Grigoriev I.V."/>
            <person name="Mortensen U.H."/>
            <person name="Andersen M.R."/>
            <person name="Baker S.E."/>
        </authorList>
    </citation>
    <scope>NUCLEOTIDE SEQUENCE [LARGE SCALE GENOMIC DNA]</scope>
    <source>
        <strain evidence="1 2">CBS 707.79</strain>
    </source>
</reference>
<proteinExistence type="predicted"/>
<accession>A0A319ENB6</accession>
<dbReference type="EMBL" id="KZ825916">
    <property type="protein sequence ID" value="PYH92442.1"/>
    <property type="molecule type" value="Genomic_DNA"/>
</dbReference>
<evidence type="ECO:0000313" key="1">
    <source>
        <dbReference type="EMBL" id="PYH92442.1"/>
    </source>
</evidence>
<keyword evidence="2" id="KW-1185">Reference proteome</keyword>
<sequence length="77" mass="8420">MVGAVGFRSPLLIMPLQPCLVHQIHRHLKNSQPSPRLHASCISVLVWGTLAFASCTNTDLASHVLGYVMEQTLSEPL</sequence>
<protein>
    <submittedName>
        <fullName evidence="1">Uncharacterized protein</fullName>
    </submittedName>
</protein>